<evidence type="ECO:0000256" key="2">
    <source>
        <dbReference type="ARBA" id="ARBA00022801"/>
    </source>
</evidence>
<dbReference type="InterPro" id="IPR007504">
    <property type="entry name" value="H/ACA_rnp_Gar1/Naf1"/>
</dbReference>
<dbReference type="SUPFAM" id="SSF53649">
    <property type="entry name" value="Alkaline phosphatase-like"/>
    <property type="match status" value="1"/>
</dbReference>
<evidence type="ECO:0000256" key="4">
    <source>
        <dbReference type="SAM" id="Phobius"/>
    </source>
</evidence>
<proteinExistence type="inferred from homology"/>
<dbReference type="STRING" id="478820.A0A196SB03"/>
<dbReference type="GO" id="GO:0001522">
    <property type="term" value="P:pseudouridine synthesis"/>
    <property type="evidence" value="ECO:0007669"/>
    <property type="project" value="InterPro"/>
</dbReference>
<comment type="caution">
    <text evidence="6">The sequence shown here is derived from an EMBL/GenBank/DDBJ whole genome shotgun (WGS) entry which is preliminary data.</text>
</comment>
<dbReference type="SUPFAM" id="SSF50447">
    <property type="entry name" value="Translation proteins"/>
    <property type="match status" value="1"/>
</dbReference>
<reference evidence="6 7" key="1">
    <citation type="submission" date="2016-05" db="EMBL/GenBank/DDBJ databases">
        <title>Nuclear genome of Blastocystis sp. subtype 1 NandII.</title>
        <authorList>
            <person name="Gentekaki E."/>
            <person name="Curtis B."/>
            <person name="Stairs C."/>
            <person name="Eme L."/>
            <person name="Herman E."/>
            <person name="Klimes V."/>
            <person name="Arias M.C."/>
            <person name="Elias M."/>
            <person name="Hilliou F."/>
            <person name="Klute M."/>
            <person name="Malik S.-B."/>
            <person name="Pightling A."/>
            <person name="Rachubinski R."/>
            <person name="Salas D."/>
            <person name="Schlacht A."/>
            <person name="Suga H."/>
            <person name="Archibald J."/>
            <person name="Ball S.G."/>
            <person name="Clark G."/>
            <person name="Dacks J."/>
            <person name="Van Der Giezen M."/>
            <person name="Tsaousis A."/>
            <person name="Roger A."/>
        </authorList>
    </citation>
    <scope>NUCLEOTIDE SEQUENCE [LARGE SCALE GENOMIC DNA]</scope>
    <source>
        <strain evidence="7">ATCC 50177 / NandII</strain>
    </source>
</reference>
<dbReference type="Gene3D" id="2.40.10.230">
    <property type="entry name" value="Probable tRNA pseudouridine synthase domain"/>
    <property type="match status" value="1"/>
</dbReference>
<feature type="transmembrane region" description="Helical" evidence="4">
    <location>
        <begin position="823"/>
        <end position="843"/>
    </location>
</feature>
<dbReference type="EMBL" id="LXWW01000421">
    <property type="protein sequence ID" value="OAO13287.1"/>
    <property type="molecule type" value="Genomic_DNA"/>
</dbReference>
<sequence>MDVDTILVSLSHLPLSLRTYIHKLVSFASAVDSAVSLLETRVGKGAISNDAKSKSEKNGNEKQVAPSSAQDSHTQYAKSIMSLRRLNLCFCDLFDMLESCVESIDNAKKRAIYAQIEPSIALIKNSLSDIQHNYAAQLEKEGISFSFADVDQGLDAFCEAVREESHKLLSVKPASYHPNILLVMTSGLNVEDVEDSIRRYIPRNDVFPCDEQPLSIPIFAESDLSGSYIRPASPGIMEWEDEGGDVLPSPEASEARPKRREEIRSNSPSIGQPIPLPNIAHFARIGVSLPHHYNAAGCECPGRASLLTGEYPPVHGVRTSLSKTGNCSELKIDEVPTLGHYLSTAGYDVVYKGEWGLSEVQAMLEHPLLDLLGVERSADEDLQPFGFQGWEAHREEDWYGKSIQITNEAVEYIRRRECVMSAESLRGSEPPPWALVVSYPDIIPDCAELRGEQREQLVDPARPVFSPQGMPVSLSCGNLRDMEARRQAKLDRLRRESVASERGRVPRIQQQYLEFCEGLSETHKLDLLLGELFQELFRSGTNSTIVVFTSVAGNLEGAHGLWGSCYNGFEGSIRVPCIVYMPSNLPAKQRIAKENLAADTSSVDLLPTLLRMAGVDAAEVQRQLLVTHKMIPALVGRDLCRPVADAGVYYQSEDVKMPITRAASCSALPALAALAPQALPAADTPSRAVAVLKKAARNGHQMKICYYSSDPRSCDGVARAVDTAGSDGANGANGANTAGRTAADGAEEWELFDLTTDPREKHNLVEAEEYAAVLAEMKLALALRYRQCCELNISHEKNGRAQRLSLFSCLSKSSPREVKWRQFYILLIALVISVIAVLMQYLLSYMDTNEIDLDDLDKSDISSDWNSSEDEAPNMEVEEENPTHAVAQNAPVMNYSKEIEELEQMDNEDDPNYIPKTKNEVEESSIEVEPINVVLNNTALLTKAGVVSHKLDDCYIIDAGKNTKSKIILTLTSRAIEENSILFRQSMEPVGRIMEVFGQVEHPFYVLRWPKTMSNPDLALNDTVYMNMTEAHFILPAQLNTVGTDASNVFDEEPDEKERVFIECTEDVVNNELLDNAEGAQQTLNYQQEFVIPSSDKRAIPVNSAVYPPVQTPQNPFFASMFAAPAPAQPQVQNDTSGLDILRNSYF</sequence>
<dbReference type="InterPro" id="IPR009000">
    <property type="entry name" value="Transl_B-barrel_sf"/>
</dbReference>
<keyword evidence="4" id="KW-1133">Transmembrane helix</keyword>
<dbReference type="PANTHER" id="PTHR42693:SF53">
    <property type="entry name" value="ENDO-4-O-SULFATASE"/>
    <property type="match status" value="1"/>
</dbReference>
<dbReference type="OrthoDB" id="21550at2759"/>
<dbReference type="GO" id="GO:0004065">
    <property type="term" value="F:arylsulfatase activity"/>
    <property type="evidence" value="ECO:0007669"/>
    <property type="project" value="TreeGrafter"/>
</dbReference>
<dbReference type="PANTHER" id="PTHR42693">
    <property type="entry name" value="ARYLSULFATASE FAMILY MEMBER"/>
    <property type="match status" value="1"/>
</dbReference>
<evidence type="ECO:0000256" key="1">
    <source>
        <dbReference type="ARBA" id="ARBA00008779"/>
    </source>
</evidence>
<keyword evidence="4" id="KW-0812">Transmembrane</keyword>
<dbReference type="InterPro" id="IPR017850">
    <property type="entry name" value="Alkaline_phosphatase_core_sf"/>
</dbReference>
<comment type="similarity">
    <text evidence="1">Belongs to the sulfatase family.</text>
</comment>
<evidence type="ECO:0000256" key="3">
    <source>
        <dbReference type="SAM" id="MobiDB-lite"/>
    </source>
</evidence>
<evidence type="ECO:0000259" key="5">
    <source>
        <dbReference type="Pfam" id="PF00884"/>
    </source>
</evidence>
<feature type="domain" description="Sulfatase N-terminal" evidence="5">
    <location>
        <begin position="270"/>
        <end position="615"/>
    </location>
</feature>
<feature type="compositionally biased region" description="Basic and acidic residues" evidence="3">
    <location>
        <begin position="253"/>
        <end position="264"/>
    </location>
</feature>
<keyword evidence="7" id="KW-1185">Reference proteome</keyword>
<keyword evidence="2" id="KW-0378">Hydrolase</keyword>
<dbReference type="InterPro" id="IPR000917">
    <property type="entry name" value="Sulfatase_N"/>
</dbReference>
<dbReference type="Pfam" id="PF00884">
    <property type="entry name" value="Sulfatase"/>
    <property type="match status" value="1"/>
</dbReference>
<organism evidence="6 7">
    <name type="scientific">Blastocystis sp. subtype 1 (strain ATCC 50177 / NandII)</name>
    <dbReference type="NCBI Taxonomy" id="478820"/>
    <lineage>
        <taxon>Eukaryota</taxon>
        <taxon>Sar</taxon>
        <taxon>Stramenopiles</taxon>
        <taxon>Bigyra</taxon>
        <taxon>Opalozoa</taxon>
        <taxon>Opalinata</taxon>
        <taxon>Blastocystidae</taxon>
        <taxon>Blastocystis</taxon>
    </lineage>
</organism>
<feature type="region of interest" description="Disordered" evidence="3">
    <location>
        <begin position="48"/>
        <end position="70"/>
    </location>
</feature>
<evidence type="ECO:0000313" key="6">
    <source>
        <dbReference type="EMBL" id="OAO13287.1"/>
    </source>
</evidence>
<name>A0A196SB03_BLAHN</name>
<protein>
    <submittedName>
        <fullName evidence="6">Sulfatase</fullName>
    </submittedName>
</protein>
<dbReference type="Gene3D" id="3.40.720.10">
    <property type="entry name" value="Alkaline Phosphatase, subunit A"/>
    <property type="match status" value="2"/>
</dbReference>
<dbReference type="InterPro" id="IPR050738">
    <property type="entry name" value="Sulfatase"/>
</dbReference>
<gene>
    <name evidence="6" type="ORF">AV274_4962</name>
</gene>
<dbReference type="GO" id="GO:0042254">
    <property type="term" value="P:ribosome biogenesis"/>
    <property type="evidence" value="ECO:0007669"/>
    <property type="project" value="InterPro"/>
</dbReference>
<accession>A0A196SB03</accession>
<dbReference type="AlphaFoldDB" id="A0A196SB03"/>
<dbReference type="Proteomes" id="UP000078348">
    <property type="component" value="Unassembled WGS sequence"/>
</dbReference>
<feature type="region of interest" description="Disordered" evidence="3">
    <location>
        <begin position="239"/>
        <end position="272"/>
    </location>
</feature>
<dbReference type="Pfam" id="PF04410">
    <property type="entry name" value="Gar1"/>
    <property type="match status" value="1"/>
</dbReference>
<keyword evidence="4" id="KW-0472">Membrane</keyword>
<dbReference type="InterPro" id="IPR038664">
    <property type="entry name" value="Gar1/Naf1_Cbf5-bd_sf"/>
</dbReference>
<feature type="compositionally biased region" description="Basic and acidic residues" evidence="3">
    <location>
        <begin position="51"/>
        <end position="60"/>
    </location>
</feature>
<evidence type="ECO:0000313" key="7">
    <source>
        <dbReference type="Proteomes" id="UP000078348"/>
    </source>
</evidence>